<feature type="domain" description="HTH iclR-type" evidence="4">
    <location>
        <begin position="18"/>
        <end position="79"/>
    </location>
</feature>
<keyword evidence="7" id="KW-1185">Reference proteome</keyword>
<evidence type="ECO:0000256" key="3">
    <source>
        <dbReference type="ARBA" id="ARBA00023163"/>
    </source>
</evidence>
<reference evidence="6 7" key="1">
    <citation type="submission" date="2020-02" db="EMBL/GenBank/DDBJ databases">
        <title>complete genome sequence of Rhodobacteraceae bacterium.</title>
        <authorList>
            <person name="Park J."/>
            <person name="Kim Y.-S."/>
            <person name="Kim K.-H."/>
        </authorList>
    </citation>
    <scope>NUCLEOTIDE SEQUENCE [LARGE SCALE GENOMIC DNA]</scope>
    <source>
        <strain evidence="6 7">RR4-56</strain>
    </source>
</reference>
<keyword evidence="2" id="KW-0238">DNA-binding</keyword>
<dbReference type="AlphaFoldDB" id="A0A7L5BV84"/>
<dbReference type="Pfam" id="PF01614">
    <property type="entry name" value="IclR_C"/>
    <property type="match status" value="1"/>
</dbReference>
<dbReference type="EMBL" id="CP049056">
    <property type="protein sequence ID" value="QIE54387.1"/>
    <property type="molecule type" value="Genomic_DNA"/>
</dbReference>
<dbReference type="PANTHER" id="PTHR30136:SF23">
    <property type="entry name" value="DNA-BINDING TRANSCRIPTIONAL ACTIVATOR MHPR"/>
    <property type="match status" value="1"/>
</dbReference>
<feature type="domain" description="IclR-ED" evidence="5">
    <location>
        <begin position="80"/>
        <end position="266"/>
    </location>
</feature>
<dbReference type="Pfam" id="PF09339">
    <property type="entry name" value="HTH_IclR"/>
    <property type="match status" value="1"/>
</dbReference>
<evidence type="ECO:0000259" key="5">
    <source>
        <dbReference type="PROSITE" id="PS51078"/>
    </source>
</evidence>
<dbReference type="Proteomes" id="UP000503336">
    <property type="component" value="Chromosome"/>
</dbReference>
<keyword evidence="3" id="KW-0804">Transcription</keyword>
<gene>
    <name evidence="6" type="ORF">G5B40_02400</name>
</gene>
<evidence type="ECO:0000313" key="6">
    <source>
        <dbReference type="EMBL" id="QIE54387.1"/>
    </source>
</evidence>
<dbReference type="InterPro" id="IPR050707">
    <property type="entry name" value="HTH_MetabolicPath_Reg"/>
</dbReference>
<accession>A0A7L5BV84</accession>
<evidence type="ECO:0000259" key="4">
    <source>
        <dbReference type="PROSITE" id="PS51077"/>
    </source>
</evidence>
<dbReference type="KEGG" id="hdh:G5B40_02400"/>
<dbReference type="PROSITE" id="PS51077">
    <property type="entry name" value="HTH_ICLR"/>
    <property type="match status" value="1"/>
</dbReference>
<evidence type="ECO:0000256" key="2">
    <source>
        <dbReference type="ARBA" id="ARBA00023125"/>
    </source>
</evidence>
<dbReference type="GO" id="GO:0003677">
    <property type="term" value="F:DNA binding"/>
    <property type="evidence" value="ECO:0007669"/>
    <property type="project" value="UniProtKB-KW"/>
</dbReference>
<dbReference type="InterPro" id="IPR029016">
    <property type="entry name" value="GAF-like_dom_sf"/>
</dbReference>
<dbReference type="SUPFAM" id="SSF46785">
    <property type="entry name" value="Winged helix' DNA-binding domain"/>
    <property type="match status" value="1"/>
</dbReference>
<name>A0A7L5BV84_9RHOB</name>
<proteinExistence type="predicted"/>
<dbReference type="InterPro" id="IPR036390">
    <property type="entry name" value="WH_DNA-bd_sf"/>
</dbReference>
<dbReference type="PROSITE" id="PS51078">
    <property type="entry name" value="ICLR_ED"/>
    <property type="match status" value="1"/>
</dbReference>
<keyword evidence="1" id="KW-0805">Transcription regulation</keyword>
<dbReference type="GO" id="GO:0045892">
    <property type="term" value="P:negative regulation of DNA-templated transcription"/>
    <property type="evidence" value="ECO:0007669"/>
    <property type="project" value="TreeGrafter"/>
</dbReference>
<sequence length="271" mass="29464">MTQDMKDRPMGAPVYKPVTASLRVLAVLEALNAIGPAGLTAIHKRTGIPKATTLRMLETLESAGFVSYDAHNREFAVGLRSLALASGYDADDEIVAIARPILADLRSDMGWPSDVVLCPGDRLVIAETNTRDAVFSVVRHRGAGSQIPFTISATGRAWLAFCDEATRKRILRFANPHPEESLDLMGNPERLNAIIGETRRRGYGLQSGEFFAHEAGAGVPVFVNGELRCCINIIVARNAVSLEQMEERYVPKLLAAARLIESRVSGRVPLS</sequence>
<dbReference type="InterPro" id="IPR014757">
    <property type="entry name" value="Tscrpt_reg_IclR_C"/>
</dbReference>
<evidence type="ECO:0000256" key="1">
    <source>
        <dbReference type="ARBA" id="ARBA00023015"/>
    </source>
</evidence>
<dbReference type="RefSeq" id="WP_165094542.1">
    <property type="nucleotide sequence ID" value="NZ_CP049056.1"/>
</dbReference>
<dbReference type="Gene3D" id="3.30.450.40">
    <property type="match status" value="1"/>
</dbReference>
<dbReference type="GO" id="GO:0003700">
    <property type="term" value="F:DNA-binding transcription factor activity"/>
    <property type="evidence" value="ECO:0007669"/>
    <property type="project" value="TreeGrafter"/>
</dbReference>
<dbReference type="InterPro" id="IPR005471">
    <property type="entry name" value="Tscrpt_reg_IclR_N"/>
</dbReference>
<organism evidence="6 7">
    <name type="scientific">Pikeienuella piscinae</name>
    <dbReference type="NCBI Taxonomy" id="2748098"/>
    <lineage>
        <taxon>Bacteria</taxon>
        <taxon>Pseudomonadati</taxon>
        <taxon>Pseudomonadota</taxon>
        <taxon>Alphaproteobacteria</taxon>
        <taxon>Rhodobacterales</taxon>
        <taxon>Paracoccaceae</taxon>
        <taxon>Pikeienuella</taxon>
    </lineage>
</organism>
<evidence type="ECO:0000313" key="7">
    <source>
        <dbReference type="Proteomes" id="UP000503336"/>
    </source>
</evidence>
<dbReference type="SUPFAM" id="SSF55781">
    <property type="entry name" value="GAF domain-like"/>
    <property type="match status" value="1"/>
</dbReference>
<protein>
    <submittedName>
        <fullName evidence="6">Helix-turn-helix domain-containing protein</fullName>
    </submittedName>
</protein>
<dbReference type="Gene3D" id="1.10.10.10">
    <property type="entry name" value="Winged helix-like DNA-binding domain superfamily/Winged helix DNA-binding domain"/>
    <property type="match status" value="1"/>
</dbReference>
<dbReference type="PANTHER" id="PTHR30136">
    <property type="entry name" value="HELIX-TURN-HELIX TRANSCRIPTIONAL REGULATOR, ICLR FAMILY"/>
    <property type="match status" value="1"/>
</dbReference>
<dbReference type="InterPro" id="IPR036388">
    <property type="entry name" value="WH-like_DNA-bd_sf"/>
</dbReference>
<dbReference type="SMART" id="SM00346">
    <property type="entry name" value="HTH_ICLR"/>
    <property type="match status" value="1"/>
</dbReference>